<feature type="domain" description="Membrane transport protein MMPL" evidence="9">
    <location>
        <begin position="64"/>
        <end position="350"/>
    </location>
</feature>
<feature type="compositionally biased region" description="Low complexity" evidence="7">
    <location>
        <begin position="853"/>
        <end position="865"/>
    </location>
</feature>
<feature type="region of interest" description="Disordered" evidence="7">
    <location>
        <begin position="756"/>
        <end position="840"/>
    </location>
</feature>
<dbReference type="SUPFAM" id="SSF82866">
    <property type="entry name" value="Multidrug efflux transporter AcrB transmembrane domain"/>
    <property type="match status" value="2"/>
</dbReference>
<feature type="transmembrane region" description="Helical" evidence="8">
    <location>
        <begin position="564"/>
        <end position="586"/>
    </location>
</feature>
<feature type="transmembrane region" description="Helical" evidence="8">
    <location>
        <begin position="241"/>
        <end position="260"/>
    </location>
</feature>
<keyword evidence="11" id="KW-1185">Reference proteome</keyword>
<dbReference type="EMBL" id="LT629971">
    <property type="protein sequence ID" value="SEH52168.1"/>
    <property type="molecule type" value="Genomic_DNA"/>
</dbReference>
<feature type="compositionally biased region" description="Basic and acidic residues" evidence="7">
    <location>
        <begin position="878"/>
        <end position="890"/>
    </location>
</feature>
<dbReference type="PANTHER" id="PTHR33406:SF11">
    <property type="entry name" value="MEMBRANE PROTEIN SCO6666-RELATED"/>
    <property type="match status" value="1"/>
</dbReference>
<feature type="compositionally biased region" description="Basic and acidic residues" evidence="7">
    <location>
        <begin position="955"/>
        <end position="974"/>
    </location>
</feature>
<evidence type="ECO:0000259" key="9">
    <source>
        <dbReference type="Pfam" id="PF03176"/>
    </source>
</evidence>
<evidence type="ECO:0000256" key="6">
    <source>
        <dbReference type="ARBA" id="ARBA00023136"/>
    </source>
</evidence>
<comment type="subcellular location">
    <subcellularLocation>
        <location evidence="1">Cell membrane</location>
        <topology evidence="1">Multi-pass membrane protein</topology>
    </subcellularLocation>
</comment>
<dbReference type="Pfam" id="PF03176">
    <property type="entry name" value="MMPL"/>
    <property type="match status" value="2"/>
</dbReference>
<organism evidence="10 11">
    <name type="scientific">Mycolicibacterium rutilum</name>
    <name type="common">Mycobacterium rutilum</name>
    <dbReference type="NCBI Taxonomy" id="370526"/>
    <lineage>
        <taxon>Bacteria</taxon>
        <taxon>Bacillati</taxon>
        <taxon>Actinomycetota</taxon>
        <taxon>Actinomycetes</taxon>
        <taxon>Mycobacteriales</taxon>
        <taxon>Mycobacteriaceae</taxon>
        <taxon>Mycolicibacterium</taxon>
    </lineage>
</organism>
<sequence length="991" mass="107041">MFAWWGRTVYRYRYIVIGVMVALCLGGGIYGISLGNHVTQSGFYDEGSQSVHASVIGDEVYGRDRTSHVVAILTPPDGEKVDNPEWQRDVVGELDTFVKDHPDQVVSWVGWLRAPDAASETVQQMKTSDLSKTFVSIPLKGDTDDEILKNYQAVEPDLQSINGGDIKLAGLNPLASELTGSIGEDQRRAEVAAIPLVCVVLFFVFGGVVAAALPGIIGGLTIAGALGIMRLLAEFMPVHFFAQPVVTLMGLGIAVDYGLFMVSRFREEIAEGYDTEAAVRRTVMTSGRTIMFSAVILVASSVPLLLFPQGFLKSITYAIIASVMLAAILSITVLAAALGILGANVDALGVRTLLRVPFFRNWKPMRVYLEWLSEKTQKTKTRAEVEKGFWGKLVNRVMKRPVAFAAPIVIVMILLIIPLGQLALGGISEKYLPPDNPVRSAQEEFDRVFPGFRTEPLTIVMERDDGEPITDQQIADMRNKAMTVSGFIDPEDDPSKMWQERSVQEGGSKDPSVRVIQNGLENRNDAAKKINELRELTPPRGVNVSVGGTPALEQDSIHSLFDKLPLMVTLLIVTTTILMFLAFGSVVLPIKAAVMSALTLGSTMGVLTWMFVEGHGSGLMNYTPQPLMAPMIGLIIAVIWGLSTDYEVFLVSRMVEARERGMSTAEAIRIGTATTGRLITGAALVLAVVAGAFVFSDLVMMKYLAFGLLLALLLDATVIRMFLVPAVMKLLGDDCWWAPKWMKRIQERLGLGETELPDERRRPAVRDGVESPEALVGAGAPVPPRPLDRPRPPHDPTHPAAEGSTRPGATRAAPRATAPSVAGTTRIPSAAPPADEPQTTKLSIAKNAVRNAVTNAAAATRQAARPPAPPAPPVPPEGRGRPAREEREIESWLGELRGTSAPPPPAPPGPRPPRPPRPAPDAGNEPTTAIPTARPTPPRQDPDATTAIPTPQAGKDVEAATEKLNTREDEERQRRGGGVSAQDLLRREGRL</sequence>
<dbReference type="InterPro" id="IPR050545">
    <property type="entry name" value="Mycobact_MmpL"/>
</dbReference>
<reference evidence="11" key="1">
    <citation type="submission" date="2016-10" db="EMBL/GenBank/DDBJ databases">
        <authorList>
            <person name="Varghese N."/>
            <person name="Submissions S."/>
        </authorList>
    </citation>
    <scope>NUCLEOTIDE SEQUENCE [LARGE SCALE GENOMIC DNA]</scope>
    <source>
        <strain evidence="11">DSM 45405</strain>
    </source>
</reference>
<name>A0A1H6ISC1_MYCRU</name>
<keyword evidence="6 8" id="KW-0472">Membrane</keyword>
<evidence type="ECO:0000313" key="11">
    <source>
        <dbReference type="Proteomes" id="UP000182915"/>
    </source>
</evidence>
<evidence type="ECO:0000256" key="4">
    <source>
        <dbReference type="ARBA" id="ARBA00022692"/>
    </source>
</evidence>
<keyword evidence="3" id="KW-1003">Cell membrane</keyword>
<feature type="compositionally biased region" description="Low complexity" evidence="7">
    <location>
        <begin position="805"/>
        <end position="819"/>
    </location>
</feature>
<dbReference type="PANTHER" id="PTHR33406">
    <property type="entry name" value="MEMBRANE PROTEIN MJ1562-RELATED"/>
    <property type="match status" value="1"/>
</dbReference>
<evidence type="ECO:0000256" key="5">
    <source>
        <dbReference type="ARBA" id="ARBA00022989"/>
    </source>
</evidence>
<feature type="region of interest" description="Disordered" evidence="7">
    <location>
        <begin position="853"/>
        <end position="991"/>
    </location>
</feature>
<feature type="compositionally biased region" description="Pro residues" evidence="7">
    <location>
        <begin position="901"/>
        <end position="919"/>
    </location>
</feature>
<dbReference type="AlphaFoldDB" id="A0A1H6ISC1"/>
<feature type="transmembrane region" description="Helical" evidence="8">
    <location>
        <begin position="12"/>
        <end position="32"/>
    </location>
</feature>
<comment type="similarity">
    <text evidence="2">Belongs to the resistance-nodulation-cell division (RND) (TC 2.A.6) family. MmpL subfamily.</text>
</comment>
<dbReference type="Gene3D" id="1.20.1640.10">
    <property type="entry name" value="Multidrug efflux transporter AcrB transmembrane domain"/>
    <property type="match status" value="2"/>
</dbReference>
<dbReference type="InterPro" id="IPR004869">
    <property type="entry name" value="MMPL_dom"/>
</dbReference>
<feature type="compositionally biased region" description="Basic and acidic residues" evidence="7">
    <location>
        <begin position="786"/>
        <end position="797"/>
    </location>
</feature>
<gene>
    <name evidence="10" type="ORF">SAMN04489835_0909</name>
</gene>
<protein>
    <submittedName>
        <fullName evidence="10">Putative drug exporter of the RND superfamily</fullName>
    </submittedName>
</protein>
<accession>A0A1H6ISC1</accession>
<feature type="compositionally biased region" description="Basic and acidic residues" evidence="7">
    <location>
        <begin position="757"/>
        <end position="769"/>
    </location>
</feature>
<feature type="transmembrane region" description="Helical" evidence="8">
    <location>
        <begin position="290"/>
        <end position="311"/>
    </location>
</feature>
<evidence type="ECO:0000256" key="8">
    <source>
        <dbReference type="SAM" id="Phobius"/>
    </source>
</evidence>
<feature type="compositionally biased region" description="Pro residues" evidence="7">
    <location>
        <begin position="866"/>
        <end position="876"/>
    </location>
</feature>
<dbReference type="STRING" id="370526.SAMN04489835_0909"/>
<feature type="transmembrane region" description="Helical" evidence="8">
    <location>
        <begin position="676"/>
        <end position="695"/>
    </location>
</feature>
<evidence type="ECO:0000256" key="1">
    <source>
        <dbReference type="ARBA" id="ARBA00004651"/>
    </source>
</evidence>
<dbReference type="Proteomes" id="UP000182915">
    <property type="component" value="Chromosome I"/>
</dbReference>
<dbReference type="OrthoDB" id="7051771at2"/>
<feature type="transmembrane region" description="Helical" evidence="8">
    <location>
        <begin position="317"/>
        <end position="341"/>
    </location>
</feature>
<dbReference type="RefSeq" id="WP_083406165.1">
    <property type="nucleotide sequence ID" value="NZ_LT629971.1"/>
</dbReference>
<evidence type="ECO:0000256" key="7">
    <source>
        <dbReference type="SAM" id="MobiDB-lite"/>
    </source>
</evidence>
<evidence type="ECO:0000313" key="10">
    <source>
        <dbReference type="EMBL" id="SEH52168.1"/>
    </source>
</evidence>
<evidence type="ECO:0000256" key="3">
    <source>
        <dbReference type="ARBA" id="ARBA00022475"/>
    </source>
</evidence>
<proteinExistence type="inferred from homology"/>
<feature type="transmembrane region" description="Helical" evidence="8">
    <location>
        <begin position="402"/>
        <end position="424"/>
    </location>
</feature>
<keyword evidence="5 8" id="KW-1133">Transmembrane helix</keyword>
<keyword evidence="4 8" id="KW-0812">Transmembrane</keyword>
<feature type="transmembrane region" description="Helical" evidence="8">
    <location>
        <begin position="196"/>
        <end position="229"/>
    </location>
</feature>
<feature type="transmembrane region" description="Helical" evidence="8">
    <location>
        <begin position="632"/>
        <end position="655"/>
    </location>
</feature>
<evidence type="ECO:0000256" key="2">
    <source>
        <dbReference type="ARBA" id="ARBA00010157"/>
    </source>
</evidence>
<feature type="domain" description="Membrane transport protein MMPL" evidence="9">
    <location>
        <begin position="431"/>
        <end position="740"/>
    </location>
</feature>
<feature type="transmembrane region" description="Helical" evidence="8">
    <location>
        <begin position="593"/>
        <end position="612"/>
    </location>
</feature>
<dbReference type="GO" id="GO:0005886">
    <property type="term" value="C:plasma membrane"/>
    <property type="evidence" value="ECO:0007669"/>
    <property type="project" value="UniProtKB-SubCell"/>
</dbReference>